<dbReference type="Pfam" id="PF13560">
    <property type="entry name" value="HTH_31"/>
    <property type="match status" value="1"/>
</dbReference>
<sequence length="296" mass="32449">MRVSGLGHKGSVWVGHPVSMSGPNLTRRQLGRRLRTLREQSGISPGAIASEPIELMSTSKLYRLENGQQPKPHYPDVKELCELYGHGPASEITKELVRMAKACLQAGWWEPFGSGVPAWFQLYLELEQITHTIRVYEVAYVTGLLQTEATMRALLAANPALDPDTVEQTVEARLRRQRHFTARNPAPRLELAIDEGALRRVVGGPDAHAEQLAHLREANARPNISVHVLPAASGAYAGQGQPFTLMEFPDPLDPSVVYSEAATGAHYDESAGAFGRRLATFGSMIGQAVPLEEFQL</sequence>
<dbReference type="EMBL" id="BSTX01000001">
    <property type="protein sequence ID" value="GLZ75956.1"/>
    <property type="molecule type" value="Genomic_DNA"/>
</dbReference>
<feature type="domain" description="DUF5753" evidence="1">
    <location>
        <begin position="121"/>
        <end position="290"/>
    </location>
</feature>
<gene>
    <name evidence="2" type="ORF">Afil01_07630</name>
</gene>
<keyword evidence="3" id="KW-1185">Reference proteome</keyword>
<reference evidence="2" key="1">
    <citation type="submission" date="2023-03" db="EMBL/GenBank/DDBJ databases">
        <title>Actinorhabdospora filicis NBRC 111898.</title>
        <authorList>
            <person name="Ichikawa N."/>
            <person name="Sato H."/>
            <person name="Tonouchi N."/>
        </authorList>
    </citation>
    <scope>NUCLEOTIDE SEQUENCE</scope>
    <source>
        <strain evidence="2">NBRC 111898</strain>
    </source>
</reference>
<dbReference type="Pfam" id="PF19054">
    <property type="entry name" value="DUF5753"/>
    <property type="match status" value="1"/>
</dbReference>
<evidence type="ECO:0000313" key="2">
    <source>
        <dbReference type="EMBL" id="GLZ75956.1"/>
    </source>
</evidence>
<protein>
    <submittedName>
        <fullName evidence="2">Transcriptional regulator</fullName>
    </submittedName>
</protein>
<dbReference type="InterPro" id="IPR010982">
    <property type="entry name" value="Lambda_DNA-bd_dom_sf"/>
</dbReference>
<dbReference type="Gene3D" id="1.10.260.40">
    <property type="entry name" value="lambda repressor-like DNA-binding domains"/>
    <property type="match status" value="1"/>
</dbReference>
<evidence type="ECO:0000259" key="1">
    <source>
        <dbReference type="Pfam" id="PF19054"/>
    </source>
</evidence>
<accession>A0A9W6SJV1</accession>
<dbReference type="AlphaFoldDB" id="A0A9W6SJV1"/>
<evidence type="ECO:0000313" key="3">
    <source>
        <dbReference type="Proteomes" id="UP001165079"/>
    </source>
</evidence>
<dbReference type="CDD" id="cd00093">
    <property type="entry name" value="HTH_XRE"/>
    <property type="match status" value="1"/>
</dbReference>
<dbReference type="InterPro" id="IPR043917">
    <property type="entry name" value="DUF5753"/>
</dbReference>
<proteinExistence type="predicted"/>
<name>A0A9W6SJV1_9ACTN</name>
<dbReference type="InterPro" id="IPR001387">
    <property type="entry name" value="Cro/C1-type_HTH"/>
</dbReference>
<organism evidence="2 3">
    <name type="scientific">Actinorhabdospora filicis</name>
    <dbReference type="NCBI Taxonomy" id="1785913"/>
    <lineage>
        <taxon>Bacteria</taxon>
        <taxon>Bacillati</taxon>
        <taxon>Actinomycetota</taxon>
        <taxon>Actinomycetes</taxon>
        <taxon>Micromonosporales</taxon>
        <taxon>Micromonosporaceae</taxon>
        <taxon>Actinorhabdospora</taxon>
    </lineage>
</organism>
<dbReference type="Proteomes" id="UP001165079">
    <property type="component" value="Unassembled WGS sequence"/>
</dbReference>
<dbReference type="GO" id="GO:0003677">
    <property type="term" value="F:DNA binding"/>
    <property type="evidence" value="ECO:0007669"/>
    <property type="project" value="InterPro"/>
</dbReference>
<comment type="caution">
    <text evidence="2">The sequence shown here is derived from an EMBL/GenBank/DDBJ whole genome shotgun (WGS) entry which is preliminary data.</text>
</comment>